<gene>
    <name evidence="7" type="ORF">PAXRUDRAFT_831719</name>
</gene>
<dbReference type="STRING" id="930991.A0A0D0DRL3"/>
<keyword evidence="5 6" id="KW-0472">Membrane</keyword>
<protein>
    <recommendedName>
        <fullName evidence="9">Major facilitator superfamily (MFS) profile domain-containing protein</fullName>
    </recommendedName>
</protein>
<accession>A0A0D0DRL3</accession>
<dbReference type="GO" id="GO:0016020">
    <property type="term" value="C:membrane"/>
    <property type="evidence" value="ECO:0007669"/>
    <property type="project" value="UniProtKB-SubCell"/>
</dbReference>
<dbReference type="EMBL" id="KN825521">
    <property type="protein sequence ID" value="KIK90431.1"/>
    <property type="molecule type" value="Genomic_DNA"/>
</dbReference>
<dbReference type="PANTHER" id="PTHR43791">
    <property type="entry name" value="PERMEASE-RELATED"/>
    <property type="match status" value="1"/>
</dbReference>
<dbReference type="PANTHER" id="PTHR43791:SF36">
    <property type="entry name" value="TRANSPORTER, PUTATIVE (AFU_ORTHOLOGUE AFUA_6G08340)-RELATED"/>
    <property type="match status" value="1"/>
</dbReference>
<feature type="transmembrane region" description="Helical" evidence="6">
    <location>
        <begin position="45"/>
        <end position="68"/>
    </location>
</feature>
<evidence type="ECO:0000256" key="1">
    <source>
        <dbReference type="ARBA" id="ARBA00004141"/>
    </source>
</evidence>
<evidence type="ECO:0000256" key="3">
    <source>
        <dbReference type="ARBA" id="ARBA00022692"/>
    </source>
</evidence>
<name>A0A0D0DRL3_9AGAM</name>
<evidence type="ECO:0000313" key="7">
    <source>
        <dbReference type="EMBL" id="KIK90431.1"/>
    </source>
</evidence>
<evidence type="ECO:0000256" key="2">
    <source>
        <dbReference type="ARBA" id="ARBA00022448"/>
    </source>
</evidence>
<reference evidence="7 8" key="1">
    <citation type="submission" date="2014-04" db="EMBL/GenBank/DDBJ databases">
        <authorList>
            <consortium name="DOE Joint Genome Institute"/>
            <person name="Kuo A."/>
            <person name="Kohler A."/>
            <person name="Jargeat P."/>
            <person name="Nagy L.G."/>
            <person name="Floudas D."/>
            <person name="Copeland A."/>
            <person name="Barry K.W."/>
            <person name="Cichocki N."/>
            <person name="Veneault-Fourrey C."/>
            <person name="LaButti K."/>
            <person name="Lindquist E.A."/>
            <person name="Lipzen A."/>
            <person name="Lundell T."/>
            <person name="Morin E."/>
            <person name="Murat C."/>
            <person name="Sun H."/>
            <person name="Tunlid A."/>
            <person name="Henrissat B."/>
            <person name="Grigoriev I.V."/>
            <person name="Hibbett D.S."/>
            <person name="Martin F."/>
            <person name="Nordberg H.P."/>
            <person name="Cantor M.N."/>
            <person name="Hua S.X."/>
        </authorList>
    </citation>
    <scope>NUCLEOTIDE SEQUENCE [LARGE SCALE GENOMIC DNA]</scope>
    <source>
        <strain evidence="7 8">Ve08.2h10</strain>
    </source>
</reference>
<comment type="subcellular location">
    <subcellularLocation>
        <location evidence="1">Membrane</location>
        <topology evidence="1">Multi-pass membrane protein</topology>
    </subcellularLocation>
</comment>
<dbReference type="SUPFAM" id="SSF103473">
    <property type="entry name" value="MFS general substrate transporter"/>
    <property type="match status" value="1"/>
</dbReference>
<evidence type="ECO:0000313" key="8">
    <source>
        <dbReference type="Proteomes" id="UP000054538"/>
    </source>
</evidence>
<keyword evidence="2" id="KW-0813">Transport</keyword>
<dbReference type="HOGENOM" id="CLU_2386857_0_0_1"/>
<evidence type="ECO:0008006" key="9">
    <source>
        <dbReference type="Google" id="ProtNLM"/>
    </source>
</evidence>
<dbReference type="GO" id="GO:0022857">
    <property type="term" value="F:transmembrane transporter activity"/>
    <property type="evidence" value="ECO:0007669"/>
    <property type="project" value="TreeGrafter"/>
</dbReference>
<feature type="transmembrane region" description="Helical" evidence="6">
    <location>
        <begin position="12"/>
        <end position="33"/>
    </location>
</feature>
<sequence>MWYPKYLLQSHVALFSGASGLAGAFSGLLAYGIGFMNGDGRLEGWSWIFILEGLATMLFASIATFVMVDYPSTAKFLTVEERSFVIARRLGGGA</sequence>
<reference evidence="8" key="2">
    <citation type="submission" date="2015-01" db="EMBL/GenBank/DDBJ databases">
        <title>Evolutionary Origins and Diversification of the Mycorrhizal Mutualists.</title>
        <authorList>
            <consortium name="DOE Joint Genome Institute"/>
            <consortium name="Mycorrhizal Genomics Consortium"/>
            <person name="Kohler A."/>
            <person name="Kuo A."/>
            <person name="Nagy L.G."/>
            <person name="Floudas D."/>
            <person name="Copeland A."/>
            <person name="Barry K.W."/>
            <person name="Cichocki N."/>
            <person name="Veneault-Fourrey C."/>
            <person name="LaButti K."/>
            <person name="Lindquist E.A."/>
            <person name="Lipzen A."/>
            <person name="Lundell T."/>
            <person name="Morin E."/>
            <person name="Murat C."/>
            <person name="Riley R."/>
            <person name="Ohm R."/>
            <person name="Sun H."/>
            <person name="Tunlid A."/>
            <person name="Henrissat B."/>
            <person name="Grigoriev I.V."/>
            <person name="Hibbett D.S."/>
            <person name="Martin F."/>
        </authorList>
    </citation>
    <scope>NUCLEOTIDE SEQUENCE [LARGE SCALE GENOMIC DNA]</scope>
    <source>
        <strain evidence="8">Ve08.2h10</strain>
    </source>
</reference>
<keyword evidence="8" id="KW-1185">Reference proteome</keyword>
<evidence type="ECO:0000256" key="5">
    <source>
        <dbReference type="ARBA" id="ARBA00023136"/>
    </source>
</evidence>
<evidence type="ECO:0000256" key="4">
    <source>
        <dbReference type="ARBA" id="ARBA00022989"/>
    </source>
</evidence>
<keyword evidence="4 6" id="KW-1133">Transmembrane helix</keyword>
<dbReference type="OrthoDB" id="2962993at2759"/>
<keyword evidence="3 6" id="KW-0812">Transmembrane</keyword>
<dbReference type="AlphaFoldDB" id="A0A0D0DRL3"/>
<organism evidence="7 8">
    <name type="scientific">Paxillus rubicundulus Ve08.2h10</name>
    <dbReference type="NCBI Taxonomy" id="930991"/>
    <lineage>
        <taxon>Eukaryota</taxon>
        <taxon>Fungi</taxon>
        <taxon>Dikarya</taxon>
        <taxon>Basidiomycota</taxon>
        <taxon>Agaricomycotina</taxon>
        <taxon>Agaricomycetes</taxon>
        <taxon>Agaricomycetidae</taxon>
        <taxon>Boletales</taxon>
        <taxon>Paxilineae</taxon>
        <taxon>Paxillaceae</taxon>
        <taxon>Paxillus</taxon>
    </lineage>
</organism>
<dbReference type="Gene3D" id="1.20.1250.20">
    <property type="entry name" value="MFS general substrate transporter like domains"/>
    <property type="match status" value="1"/>
</dbReference>
<proteinExistence type="predicted"/>
<evidence type="ECO:0000256" key="6">
    <source>
        <dbReference type="SAM" id="Phobius"/>
    </source>
</evidence>
<dbReference type="InParanoid" id="A0A0D0DRL3"/>
<dbReference type="InterPro" id="IPR036259">
    <property type="entry name" value="MFS_trans_sf"/>
</dbReference>
<dbReference type="Proteomes" id="UP000054538">
    <property type="component" value="Unassembled WGS sequence"/>
</dbReference>